<feature type="compositionally biased region" description="Basic residues" evidence="9">
    <location>
        <begin position="358"/>
        <end position="367"/>
    </location>
</feature>
<dbReference type="PROSITE" id="PS51915">
    <property type="entry name" value="ZAD"/>
    <property type="match status" value="1"/>
</dbReference>
<dbReference type="Gene3D" id="3.40.1800.20">
    <property type="match status" value="1"/>
</dbReference>
<evidence type="ECO:0000256" key="1">
    <source>
        <dbReference type="ARBA" id="ARBA00004123"/>
    </source>
</evidence>
<name>A0ABM1Y164_AEDAL</name>
<evidence type="ECO:0008006" key="14">
    <source>
        <dbReference type="Google" id="ProtNLM"/>
    </source>
</evidence>
<dbReference type="SMART" id="SM00355">
    <property type="entry name" value="ZnF_C2H2"/>
    <property type="match status" value="4"/>
</dbReference>
<dbReference type="InterPro" id="IPR013087">
    <property type="entry name" value="Znf_C2H2_type"/>
</dbReference>
<proteinExistence type="predicted"/>
<dbReference type="PANTHER" id="PTHR24394">
    <property type="entry name" value="ZINC FINGER PROTEIN"/>
    <property type="match status" value="1"/>
</dbReference>
<dbReference type="Gene3D" id="3.30.160.60">
    <property type="entry name" value="Classic Zinc Finger"/>
    <property type="match status" value="2"/>
</dbReference>
<organism evidence="12 13">
    <name type="scientific">Aedes albopictus</name>
    <name type="common">Asian tiger mosquito</name>
    <name type="synonym">Stegomyia albopicta</name>
    <dbReference type="NCBI Taxonomy" id="7160"/>
    <lineage>
        <taxon>Eukaryota</taxon>
        <taxon>Metazoa</taxon>
        <taxon>Ecdysozoa</taxon>
        <taxon>Arthropoda</taxon>
        <taxon>Hexapoda</taxon>
        <taxon>Insecta</taxon>
        <taxon>Pterygota</taxon>
        <taxon>Neoptera</taxon>
        <taxon>Endopterygota</taxon>
        <taxon>Diptera</taxon>
        <taxon>Nematocera</taxon>
        <taxon>Culicoidea</taxon>
        <taxon>Culicidae</taxon>
        <taxon>Culicinae</taxon>
        <taxon>Aedini</taxon>
        <taxon>Aedes</taxon>
        <taxon>Stegomyia</taxon>
    </lineage>
</organism>
<evidence type="ECO:0000256" key="9">
    <source>
        <dbReference type="SAM" id="MobiDB-lite"/>
    </source>
</evidence>
<keyword evidence="6" id="KW-0539">Nucleus</keyword>
<feature type="region of interest" description="Disordered" evidence="9">
    <location>
        <begin position="188"/>
        <end position="210"/>
    </location>
</feature>
<dbReference type="GeneID" id="109417947"/>
<dbReference type="Proteomes" id="UP000069940">
    <property type="component" value="Unassembled WGS sequence"/>
</dbReference>
<dbReference type="EnsemblMetazoa" id="AALFPA23_004736.R5857">
    <property type="protein sequence ID" value="AALFPA23_004736.P5857"/>
    <property type="gene ID" value="AALFPA23_004736"/>
</dbReference>
<evidence type="ECO:0000256" key="8">
    <source>
        <dbReference type="PROSITE-ProRule" id="PRU01263"/>
    </source>
</evidence>
<evidence type="ECO:0000313" key="12">
    <source>
        <dbReference type="EnsemblMetazoa" id="AALFPA23_004736.P5857"/>
    </source>
</evidence>
<protein>
    <recommendedName>
        <fullName evidence="14">C2h2-type zn-finger protein</fullName>
    </recommendedName>
</protein>
<evidence type="ECO:0000256" key="3">
    <source>
        <dbReference type="ARBA" id="ARBA00022737"/>
    </source>
</evidence>
<evidence type="ECO:0000256" key="5">
    <source>
        <dbReference type="ARBA" id="ARBA00022833"/>
    </source>
</evidence>
<dbReference type="Pfam" id="PF00096">
    <property type="entry name" value="zf-C2H2"/>
    <property type="match status" value="3"/>
</dbReference>
<dbReference type="PANTHER" id="PTHR24394:SF29">
    <property type="entry name" value="MYONEURIN"/>
    <property type="match status" value="1"/>
</dbReference>
<feature type="domain" description="C2H2-type" evidence="10">
    <location>
        <begin position="284"/>
        <end position="312"/>
    </location>
</feature>
<feature type="binding site" evidence="8">
    <location>
        <position position="60"/>
    </location>
    <ligand>
        <name>Zn(2+)</name>
        <dbReference type="ChEBI" id="CHEBI:29105"/>
    </ligand>
</feature>
<keyword evidence="4 7" id="KW-0863">Zinc-finger</keyword>
<accession>A0ABM1Y164</accession>
<evidence type="ECO:0000256" key="6">
    <source>
        <dbReference type="ARBA" id="ARBA00023242"/>
    </source>
</evidence>
<feature type="binding site" evidence="8">
    <location>
        <position position="16"/>
    </location>
    <ligand>
        <name>Zn(2+)</name>
        <dbReference type="ChEBI" id="CHEBI:29105"/>
    </ligand>
</feature>
<dbReference type="SUPFAM" id="SSF57667">
    <property type="entry name" value="beta-beta-alpha zinc fingers"/>
    <property type="match status" value="2"/>
</dbReference>
<reference evidence="12" key="2">
    <citation type="submission" date="2025-05" db="UniProtKB">
        <authorList>
            <consortium name="EnsemblMetazoa"/>
        </authorList>
    </citation>
    <scope>IDENTIFICATION</scope>
    <source>
        <strain evidence="12">Foshan</strain>
    </source>
</reference>
<feature type="domain" description="C2H2-type" evidence="10">
    <location>
        <begin position="215"/>
        <end position="237"/>
    </location>
</feature>
<comment type="subcellular location">
    <subcellularLocation>
        <location evidence="1">Nucleus</location>
    </subcellularLocation>
</comment>
<dbReference type="PROSITE" id="PS50157">
    <property type="entry name" value="ZINC_FINGER_C2H2_2"/>
    <property type="match status" value="4"/>
</dbReference>
<evidence type="ECO:0000256" key="7">
    <source>
        <dbReference type="PROSITE-ProRule" id="PRU00042"/>
    </source>
</evidence>
<dbReference type="InterPro" id="IPR012934">
    <property type="entry name" value="Znf_AD"/>
</dbReference>
<feature type="binding site" evidence="8">
    <location>
        <position position="57"/>
    </location>
    <ligand>
        <name>Zn(2+)</name>
        <dbReference type="ChEBI" id="CHEBI:29105"/>
    </ligand>
</feature>
<evidence type="ECO:0000313" key="13">
    <source>
        <dbReference type="Proteomes" id="UP000069940"/>
    </source>
</evidence>
<keyword evidence="3" id="KW-0677">Repeat</keyword>
<sequence length="367" mass="43176">MSSRVPIESCGLPKMCRLCMREQYLEDVFKENNLHQWISNYLSITIFSVDPKGHSICTFCRLRLTEFHQYWSHCQEVQTILQSMARDQNETSIRLADKTELRKVKAEPFDQNDANYGTEALVSRTYTKSSVDSSSHGYSRQYIVNNHERDNNSELHNEAEEHLQSFDKTDEVTIEHVKIEALVDDGETNDQSDLNIPTKNNLPPVKTKSKVDQQVQCNQCEKTFPDRNTYRRHKRFHKPMNHCCHICGKPFFYRSTLEKHIPIHDPNRVRKPPSDKPSLAPGLYHCDICLKVFELKTRLWSHKTQRHRPKTHECHLCDLKFTMKFQLRRHIQKHYQESENTNSEGQLAQSNTTSVLKKPVKLRNKRK</sequence>
<keyword evidence="13" id="KW-1185">Reference proteome</keyword>
<feature type="compositionally biased region" description="Polar residues" evidence="9">
    <location>
        <begin position="338"/>
        <end position="355"/>
    </location>
</feature>
<feature type="binding site" evidence="8">
    <location>
        <position position="19"/>
    </location>
    <ligand>
        <name>Zn(2+)</name>
        <dbReference type="ChEBI" id="CHEBI:29105"/>
    </ligand>
</feature>
<feature type="domain" description="C2H2-type" evidence="10">
    <location>
        <begin position="242"/>
        <end position="269"/>
    </location>
</feature>
<evidence type="ECO:0000259" key="10">
    <source>
        <dbReference type="PROSITE" id="PS50157"/>
    </source>
</evidence>
<evidence type="ECO:0000256" key="4">
    <source>
        <dbReference type="ARBA" id="ARBA00022771"/>
    </source>
</evidence>
<evidence type="ECO:0000259" key="11">
    <source>
        <dbReference type="PROSITE" id="PS51915"/>
    </source>
</evidence>
<dbReference type="InterPro" id="IPR036236">
    <property type="entry name" value="Znf_C2H2_sf"/>
</dbReference>
<keyword evidence="2 8" id="KW-0479">Metal-binding</keyword>
<dbReference type="RefSeq" id="XP_062709378.1">
    <property type="nucleotide sequence ID" value="XM_062853394.1"/>
</dbReference>
<dbReference type="SMART" id="SM00868">
    <property type="entry name" value="zf-AD"/>
    <property type="match status" value="1"/>
</dbReference>
<dbReference type="SUPFAM" id="SSF57716">
    <property type="entry name" value="Glucocorticoid receptor-like (DNA-binding domain)"/>
    <property type="match status" value="1"/>
</dbReference>
<keyword evidence="5 8" id="KW-0862">Zinc</keyword>
<dbReference type="Pfam" id="PF07776">
    <property type="entry name" value="zf-AD"/>
    <property type="match status" value="1"/>
</dbReference>
<feature type="domain" description="C2H2-type" evidence="10">
    <location>
        <begin position="312"/>
        <end position="339"/>
    </location>
</feature>
<evidence type="ECO:0000256" key="2">
    <source>
        <dbReference type="ARBA" id="ARBA00022723"/>
    </source>
</evidence>
<reference evidence="13" key="1">
    <citation type="journal article" date="2015" name="Proc. Natl. Acad. Sci. U.S.A.">
        <title>Genome sequence of the Asian Tiger mosquito, Aedes albopictus, reveals insights into its biology, genetics, and evolution.</title>
        <authorList>
            <person name="Chen X.G."/>
            <person name="Jiang X."/>
            <person name="Gu J."/>
            <person name="Xu M."/>
            <person name="Wu Y."/>
            <person name="Deng Y."/>
            <person name="Zhang C."/>
            <person name="Bonizzoni M."/>
            <person name="Dermauw W."/>
            <person name="Vontas J."/>
            <person name="Armbruster P."/>
            <person name="Huang X."/>
            <person name="Yang Y."/>
            <person name="Zhang H."/>
            <person name="He W."/>
            <person name="Peng H."/>
            <person name="Liu Y."/>
            <person name="Wu K."/>
            <person name="Chen J."/>
            <person name="Lirakis M."/>
            <person name="Topalis P."/>
            <person name="Van Leeuwen T."/>
            <person name="Hall A.B."/>
            <person name="Jiang X."/>
            <person name="Thorpe C."/>
            <person name="Mueller R.L."/>
            <person name="Sun C."/>
            <person name="Waterhouse R.M."/>
            <person name="Yan G."/>
            <person name="Tu Z.J."/>
            <person name="Fang X."/>
            <person name="James A.A."/>
        </authorList>
    </citation>
    <scope>NUCLEOTIDE SEQUENCE [LARGE SCALE GENOMIC DNA]</scope>
    <source>
        <strain evidence="13">Foshan</strain>
    </source>
</reference>
<dbReference type="PROSITE" id="PS00028">
    <property type="entry name" value="ZINC_FINGER_C2H2_1"/>
    <property type="match status" value="4"/>
</dbReference>
<feature type="region of interest" description="Disordered" evidence="9">
    <location>
        <begin position="336"/>
        <end position="367"/>
    </location>
</feature>
<feature type="compositionally biased region" description="Polar residues" evidence="9">
    <location>
        <begin position="191"/>
        <end position="201"/>
    </location>
</feature>
<feature type="domain" description="ZAD" evidence="11">
    <location>
        <begin position="14"/>
        <end position="84"/>
    </location>
</feature>